<dbReference type="GO" id="GO:0009007">
    <property type="term" value="F:site-specific DNA-methyltransferase (adenine-specific) activity"/>
    <property type="evidence" value="ECO:0007669"/>
    <property type="project" value="UniProtKB-EC"/>
</dbReference>
<evidence type="ECO:0000256" key="1">
    <source>
        <dbReference type="ARBA" id="ARBA00006594"/>
    </source>
</evidence>
<keyword evidence="4" id="KW-0808">Transferase</keyword>
<evidence type="ECO:0000256" key="5">
    <source>
        <dbReference type="ARBA" id="ARBA00022691"/>
    </source>
</evidence>
<dbReference type="Gene3D" id="3.40.50.150">
    <property type="entry name" value="Vaccinia Virus protein VP39"/>
    <property type="match status" value="1"/>
</dbReference>
<dbReference type="InterPro" id="IPR029063">
    <property type="entry name" value="SAM-dependent_MTases_sf"/>
</dbReference>
<comment type="similarity">
    <text evidence="1">Belongs to the N(4)/N(6)-methyltransferase family.</text>
</comment>
<name>A0A1R3STF7_9BACT</name>
<accession>A0A1R3STF7</accession>
<dbReference type="Pfam" id="PF01555">
    <property type="entry name" value="N6_N4_Mtase"/>
    <property type="match status" value="1"/>
</dbReference>
<keyword evidence="5" id="KW-0949">S-adenosyl-L-methionine</keyword>
<proteinExistence type="inferred from homology"/>
<dbReference type="GO" id="GO:0032259">
    <property type="term" value="P:methylation"/>
    <property type="evidence" value="ECO:0007669"/>
    <property type="project" value="UniProtKB-KW"/>
</dbReference>
<dbReference type="AlphaFoldDB" id="A0A1R3STF7"/>
<evidence type="ECO:0000313" key="9">
    <source>
        <dbReference type="Proteomes" id="UP000187464"/>
    </source>
</evidence>
<feature type="domain" description="DNA methylase N-4/N-6" evidence="7">
    <location>
        <begin position="96"/>
        <end position="421"/>
    </location>
</feature>
<dbReference type="EC" id="2.1.1.72" evidence="2"/>
<evidence type="ECO:0000256" key="2">
    <source>
        <dbReference type="ARBA" id="ARBA00011900"/>
    </source>
</evidence>
<dbReference type="REBASE" id="188655">
    <property type="entry name" value="M.PsaM36ORF797P"/>
</dbReference>
<keyword evidence="3 8" id="KW-0489">Methyltransferase</keyword>
<keyword evidence="9" id="KW-1185">Reference proteome</keyword>
<dbReference type="KEGG" id="psac:PSM36_0797"/>
<protein>
    <recommendedName>
        <fullName evidence="2">site-specific DNA-methyltransferase (adenine-specific)</fullName>
        <ecNumber evidence="2">2.1.1.72</ecNumber>
    </recommendedName>
</protein>
<dbReference type="Proteomes" id="UP000187464">
    <property type="component" value="Chromosome I"/>
</dbReference>
<dbReference type="InterPro" id="IPR002052">
    <property type="entry name" value="DNA_methylase_N6_adenine_CS"/>
</dbReference>
<organism evidence="8 9">
    <name type="scientific">Proteiniphilum saccharofermentans</name>
    <dbReference type="NCBI Taxonomy" id="1642647"/>
    <lineage>
        <taxon>Bacteria</taxon>
        <taxon>Pseudomonadati</taxon>
        <taxon>Bacteroidota</taxon>
        <taxon>Bacteroidia</taxon>
        <taxon>Bacteroidales</taxon>
        <taxon>Dysgonomonadaceae</taxon>
        <taxon>Proteiniphilum</taxon>
    </lineage>
</organism>
<dbReference type="STRING" id="1642647.PSM36_0797"/>
<dbReference type="GO" id="GO:0003677">
    <property type="term" value="F:DNA binding"/>
    <property type="evidence" value="ECO:0007669"/>
    <property type="project" value="InterPro"/>
</dbReference>
<evidence type="ECO:0000256" key="6">
    <source>
        <dbReference type="ARBA" id="ARBA00047942"/>
    </source>
</evidence>
<evidence type="ECO:0000259" key="7">
    <source>
        <dbReference type="Pfam" id="PF01555"/>
    </source>
</evidence>
<dbReference type="SUPFAM" id="SSF53335">
    <property type="entry name" value="S-adenosyl-L-methionine-dependent methyltransferases"/>
    <property type="match status" value="1"/>
</dbReference>
<evidence type="ECO:0000313" key="8">
    <source>
        <dbReference type="EMBL" id="SCD19623.1"/>
    </source>
</evidence>
<dbReference type="InterPro" id="IPR002295">
    <property type="entry name" value="N4/N6-MTase_EcoPI_Mod-like"/>
</dbReference>
<dbReference type="PROSITE" id="PS00092">
    <property type="entry name" value="N6_MTASE"/>
    <property type="match status" value="1"/>
</dbReference>
<dbReference type="InterPro" id="IPR002941">
    <property type="entry name" value="DNA_methylase_N4/N6"/>
</dbReference>
<dbReference type="GO" id="GO:0008170">
    <property type="term" value="F:N-methyltransferase activity"/>
    <property type="evidence" value="ECO:0007669"/>
    <property type="project" value="InterPro"/>
</dbReference>
<reference evidence="8 9" key="1">
    <citation type="submission" date="2016-08" db="EMBL/GenBank/DDBJ databases">
        <authorList>
            <person name="Seilhamer J.J."/>
        </authorList>
    </citation>
    <scope>NUCLEOTIDE SEQUENCE [LARGE SCALE GENOMIC DNA]</scope>
    <source>
        <strain evidence="8">M3/6</strain>
    </source>
</reference>
<evidence type="ECO:0000256" key="4">
    <source>
        <dbReference type="ARBA" id="ARBA00022679"/>
    </source>
</evidence>
<gene>
    <name evidence="8" type="ORF">PSM36_0797</name>
</gene>
<comment type="catalytic activity">
    <reaction evidence="6">
        <text>a 2'-deoxyadenosine in DNA + S-adenosyl-L-methionine = an N(6)-methyl-2'-deoxyadenosine in DNA + S-adenosyl-L-homocysteine + H(+)</text>
        <dbReference type="Rhea" id="RHEA:15197"/>
        <dbReference type="Rhea" id="RHEA-COMP:12418"/>
        <dbReference type="Rhea" id="RHEA-COMP:12419"/>
        <dbReference type="ChEBI" id="CHEBI:15378"/>
        <dbReference type="ChEBI" id="CHEBI:57856"/>
        <dbReference type="ChEBI" id="CHEBI:59789"/>
        <dbReference type="ChEBI" id="CHEBI:90615"/>
        <dbReference type="ChEBI" id="CHEBI:90616"/>
        <dbReference type="EC" id="2.1.1.72"/>
    </reaction>
</comment>
<evidence type="ECO:0000256" key="3">
    <source>
        <dbReference type="ARBA" id="ARBA00022603"/>
    </source>
</evidence>
<dbReference type="EMBL" id="LT605205">
    <property type="protein sequence ID" value="SCD19623.1"/>
    <property type="molecule type" value="Genomic_DNA"/>
</dbReference>
<sequence>MDMSEMNKEQELVSEIRKLKRQLAIANSRAKTVKYGLVWMEVPETFDDESENQLPVIEEVKEKSIGNKDKKPTHILIEGDNYHALTCLNYTHKEKIDIIYIDPPYNTGSDEFRYRDKRILDKFPDGSDVPKDHPLRHSYWLSFMNKRLELAYNLLKPDGVIFISINEDEYAQLKLLCDHIFQASNYMTTFTVKVRHEDRILKGDKDYHETTEQLLLYRKSPKFKSIKRLQDNSSIEKYIYTIEELIDNPEQITLGSKVVSVFKPGEYRITKSTPSADKFQKINIRGSLKEGNSSGRFHMKYLEERNHLFGYLYKVPDMGGDMYGYRYFLTRESAAKVNSSYFQGIPLNKKEVKEVPYPNYMDFEEAFNSVGYEGGVEFRNGKKPVDFLKFIFSIGSCNKDAVILDFFAGSGTTGHAVMEQNYIDGGQRQVILCTNNENNIADEVTYPRIKNIIQGYLQSKNQKEVLYEVALNTKLLLDNSVIRAARDHFFSEEYKSRYDEIKEEVRKNKYTIYGVIKKGKRVPGLGNSLKYYKTSFVGNNNISSVSDEEKVNQAQKAGYLLALAENTLDEVERTNYFQLFGNNENTTAIYFRKELDEMDLLLKKLESIKTPKVLYVVNREDSRDFENRFAHIDNLTIKEMISIIPSFLQRCSVDG</sequence>
<dbReference type="PRINTS" id="PR00506">
    <property type="entry name" value="D21N6MTFRASE"/>
</dbReference>